<reference evidence="2 3" key="1">
    <citation type="submission" date="2017-07" db="EMBL/GenBank/DDBJ databases">
        <title>Draft Genome Sequences of Select Purple Nonsulfur Bacteria.</title>
        <authorList>
            <person name="Lasarre B."/>
            <person name="Mckinlay J.B."/>
        </authorList>
    </citation>
    <scope>NUCLEOTIDE SEQUENCE [LARGE SCALE GENOMIC DNA]</scope>
    <source>
        <strain evidence="2 3">DSM 5909</strain>
    </source>
</reference>
<name>A0A327KK03_9BRAD</name>
<proteinExistence type="predicted"/>
<keyword evidence="1" id="KW-1133">Transmembrane helix</keyword>
<keyword evidence="1" id="KW-0472">Membrane</keyword>
<evidence type="ECO:0008006" key="4">
    <source>
        <dbReference type="Google" id="ProtNLM"/>
    </source>
</evidence>
<gene>
    <name evidence="2" type="ORF">CH341_27825</name>
</gene>
<dbReference type="AlphaFoldDB" id="A0A327KK03"/>
<protein>
    <recommendedName>
        <fullName evidence="4">DUF2125 domain-containing protein</fullName>
    </recommendedName>
</protein>
<evidence type="ECO:0000256" key="1">
    <source>
        <dbReference type="SAM" id="Phobius"/>
    </source>
</evidence>
<comment type="caution">
    <text evidence="2">The sequence shown here is derived from an EMBL/GenBank/DDBJ whole genome shotgun (WGS) entry which is preliminary data.</text>
</comment>
<keyword evidence="1" id="KW-0812">Transmembrane</keyword>
<evidence type="ECO:0000313" key="2">
    <source>
        <dbReference type="EMBL" id="RAI38444.1"/>
    </source>
</evidence>
<organism evidence="2 3">
    <name type="scientific">Rhodoplanes roseus</name>
    <dbReference type="NCBI Taxonomy" id="29409"/>
    <lineage>
        <taxon>Bacteria</taxon>
        <taxon>Pseudomonadati</taxon>
        <taxon>Pseudomonadota</taxon>
        <taxon>Alphaproteobacteria</taxon>
        <taxon>Hyphomicrobiales</taxon>
        <taxon>Nitrobacteraceae</taxon>
        <taxon>Rhodoplanes</taxon>
    </lineage>
</organism>
<accession>A0A327KK03</accession>
<dbReference type="InterPro" id="IPR018666">
    <property type="entry name" value="DUF2125"/>
</dbReference>
<dbReference type="Pfam" id="PF09898">
    <property type="entry name" value="DUF2125"/>
    <property type="match status" value="1"/>
</dbReference>
<keyword evidence="3" id="KW-1185">Reference proteome</keyword>
<dbReference type="RefSeq" id="WP_146604652.1">
    <property type="nucleotide sequence ID" value="NZ_NPEX01000360.1"/>
</dbReference>
<evidence type="ECO:0000313" key="3">
    <source>
        <dbReference type="Proteomes" id="UP000249130"/>
    </source>
</evidence>
<sequence length="172" mass="18444">MRSVGDEALPVRRKRRPWLVALPLAVVVVAALAWTAFWFQAASVTRTVMVGWQENEASLGRTYKCAEQDVGGFPFRFEVRCTDPVADLRSVSPPTTLSAKNAVVVAQVWQPTLIIGEVTGPLQVGNVGAPPVLSVNWSLAQASLRGLPTDPERLSIVLDRPIATSLDGATAG</sequence>
<dbReference type="OrthoDB" id="7169664at2"/>
<dbReference type="EMBL" id="NPEX01000360">
    <property type="protein sequence ID" value="RAI38444.1"/>
    <property type="molecule type" value="Genomic_DNA"/>
</dbReference>
<feature type="transmembrane region" description="Helical" evidence="1">
    <location>
        <begin position="18"/>
        <end position="39"/>
    </location>
</feature>
<feature type="non-terminal residue" evidence="2">
    <location>
        <position position="172"/>
    </location>
</feature>
<dbReference type="Proteomes" id="UP000249130">
    <property type="component" value="Unassembled WGS sequence"/>
</dbReference>